<dbReference type="Proteomes" id="UP000184315">
    <property type="component" value="Unassembled WGS sequence"/>
</dbReference>
<evidence type="ECO:0000313" key="2">
    <source>
        <dbReference type="Proteomes" id="UP000184315"/>
    </source>
</evidence>
<reference evidence="2" key="1">
    <citation type="submission" date="2015-10" db="EMBL/GenBank/DDBJ databases">
        <authorList>
            <person name="Regsiter A."/>
            <person name="william w."/>
        </authorList>
    </citation>
    <scope>NUCLEOTIDE SEQUENCE [LARGE SCALE GENOMIC DNA]</scope>
</reference>
<dbReference type="STRING" id="671072.PL9214290727"/>
<keyword evidence="2" id="KW-1185">Reference proteome</keyword>
<proteinExistence type="predicted"/>
<sequence length="375" mass="43191">MLINIHKSVFDNNNIWDEPETIPALENLANAVREGKHLVISDRETLKIITQCQDLSKTTRAIYTMLYNKFSELRSYLSVVTRYIEITDLLEPALSSLSDQEVIQVPLKFFENTQSIQKTILLCENSSDTSFYQTIARVYLIWKNANIKLEYEPRGGGGNTIDTEYDNIQKTTKYFCLCILDSDRIAPEGKLGSTAAQIDQNKNQSSQFFRTKVLILDVHEIENLIPNSILLGICSGDKQREEALKRIEKLQQIRGNQIKHFLDIKEGTLMYKIFDSTNPKDKLFWESHVLEINRILKCIDDDCLADWKCNKTKSNCQCQISLGFGKNTLDNTIKYLEKIEPHKIAKEFNNDIKPEWEKIGQVVVDFCIAHSPIRV</sequence>
<name>A0A1J1LFC4_9CYAN</name>
<gene>
    <name evidence="1" type="ORF">PL9214290727</name>
</gene>
<protein>
    <submittedName>
        <fullName evidence="1">Uncharacterized protein</fullName>
    </submittedName>
</protein>
<accession>A0A1J1LFC4</accession>
<organism evidence="1 2">
    <name type="scientific">Planktothrix tepida PCC 9214</name>
    <dbReference type="NCBI Taxonomy" id="671072"/>
    <lineage>
        <taxon>Bacteria</taxon>
        <taxon>Bacillati</taxon>
        <taxon>Cyanobacteriota</taxon>
        <taxon>Cyanophyceae</taxon>
        <taxon>Oscillatoriophycideae</taxon>
        <taxon>Oscillatoriales</taxon>
        <taxon>Microcoleaceae</taxon>
        <taxon>Planktothrix</taxon>
    </lineage>
</organism>
<dbReference type="AlphaFoldDB" id="A0A1J1LFC4"/>
<dbReference type="EMBL" id="CZDF01000132">
    <property type="protein sequence ID" value="CUR31136.1"/>
    <property type="molecule type" value="Genomic_DNA"/>
</dbReference>
<dbReference type="RefSeq" id="WP_072718051.1">
    <property type="nucleotide sequence ID" value="NZ_LN889782.1"/>
</dbReference>
<evidence type="ECO:0000313" key="1">
    <source>
        <dbReference type="EMBL" id="CUR31136.1"/>
    </source>
</evidence>
<dbReference type="OrthoDB" id="582433at2"/>